<evidence type="ECO:0000313" key="1">
    <source>
        <dbReference type="EMBL" id="MCI57344.1"/>
    </source>
</evidence>
<sequence length="45" mass="4993">MFVAEAGARRSCCHAWRRLCYVVAVGSVGRAQRRPLGAWHAHADI</sequence>
<protein>
    <submittedName>
        <fullName evidence="1">Uncharacterized protein</fullName>
    </submittedName>
</protein>
<keyword evidence="2" id="KW-1185">Reference proteome</keyword>
<dbReference type="EMBL" id="LXQA010527437">
    <property type="protein sequence ID" value="MCI57344.1"/>
    <property type="molecule type" value="Genomic_DNA"/>
</dbReference>
<accession>A0A392T9Y6</accession>
<reference evidence="1 2" key="1">
    <citation type="journal article" date="2018" name="Front. Plant Sci.">
        <title>Red Clover (Trifolium pratense) and Zigzag Clover (T. medium) - A Picture of Genomic Similarities and Differences.</title>
        <authorList>
            <person name="Dluhosova J."/>
            <person name="Istvanek J."/>
            <person name="Nedelnik J."/>
            <person name="Repkova J."/>
        </authorList>
    </citation>
    <scope>NUCLEOTIDE SEQUENCE [LARGE SCALE GENOMIC DNA]</scope>
    <source>
        <strain evidence="2">cv. 10/8</strain>
        <tissue evidence="1">Leaf</tissue>
    </source>
</reference>
<feature type="non-terminal residue" evidence="1">
    <location>
        <position position="45"/>
    </location>
</feature>
<dbReference type="AlphaFoldDB" id="A0A392T9Y6"/>
<comment type="caution">
    <text evidence="1">The sequence shown here is derived from an EMBL/GenBank/DDBJ whole genome shotgun (WGS) entry which is preliminary data.</text>
</comment>
<dbReference type="Proteomes" id="UP000265520">
    <property type="component" value="Unassembled WGS sequence"/>
</dbReference>
<evidence type="ECO:0000313" key="2">
    <source>
        <dbReference type="Proteomes" id="UP000265520"/>
    </source>
</evidence>
<proteinExistence type="predicted"/>
<name>A0A392T9Y6_9FABA</name>
<organism evidence="1 2">
    <name type="scientific">Trifolium medium</name>
    <dbReference type="NCBI Taxonomy" id="97028"/>
    <lineage>
        <taxon>Eukaryota</taxon>
        <taxon>Viridiplantae</taxon>
        <taxon>Streptophyta</taxon>
        <taxon>Embryophyta</taxon>
        <taxon>Tracheophyta</taxon>
        <taxon>Spermatophyta</taxon>
        <taxon>Magnoliopsida</taxon>
        <taxon>eudicotyledons</taxon>
        <taxon>Gunneridae</taxon>
        <taxon>Pentapetalae</taxon>
        <taxon>rosids</taxon>
        <taxon>fabids</taxon>
        <taxon>Fabales</taxon>
        <taxon>Fabaceae</taxon>
        <taxon>Papilionoideae</taxon>
        <taxon>50 kb inversion clade</taxon>
        <taxon>NPAAA clade</taxon>
        <taxon>Hologalegina</taxon>
        <taxon>IRL clade</taxon>
        <taxon>Trifolieae</taxon>
        <taxon>Trifolium</taxon>
    </lineage>
</organism>